<keyword evidence="15" id="KW-0067">ATP-binding</keyword>
<evidence type="ECO:0000256" key="7">
    <source>
        <dbReference type="ARBA" id="ARBA00022485"/>
    </source>
</evidence>
<keyword evidence="19" id="KW-0411">Iron-sulfur</keyword>
<dbReference type="PROSITE" id="PS50109">
    <property type="entry name" value="HIS_KIN"/>
    <property type="match status" value="1"/>
</dbReference>
<evidence type="ECO:0000256" key="6">
    <source>
        <dbReference type="ARBA" id="ARBA00017322"/>
    </source>
</evidence>
<comment type="cofactor">
    <cofactor evidence="2">
        <name>[4Fe-4S] cluster</name>
        <dbReference type="ChEBI" id="CHEBI:49883"/>
    </cofactor>
</comment>
<accession>A0A1H5WUR3</accession>
<comment type="function">
    <text evidence="21">Member of the two-component regulatory system NreB/NreC involved in the control of dissimilatory nitrate/nitrite reduction in response to oxygen. NreB functions as a direct oxygen sensor histidine kinase which is autophosphorylated, in the absence of oxygen, probably at the conserved histidine residue, and transfers its phosphate group probably to a conserved aspartate residue of NreC. NreB/NreC activates the expression of the nitrate (narGHJI) and nitrite (nir) reductase operons, as well as the putative nitrate transporter gene narT.</text>
</comment>
<dbReference type="PANTHER" id="PTHR24421:SF10">
    <property type="entry name" value="NITRATE_NITRITE SENSOR PROTEIN NARQ"/>
    <property type="match status" value="1"/>
</dbReference>
<evidence type="ECO:0000256" key="2">
    <source>
        <dbReference type="ARBA" id="ARBA00001966"/>
    </source>
</evidence>
<evidence type="ECO:0000256" key="4">
    <source>
        <dbReference type="ARBA" id="ARBA00004496"/>
    </source>
</evidence>
<dbReference type="Gene3D" id="1.20.5.1930">
    <property type="match status" value="1"/>
</dbReference>
<comment type="subcellular location">
    <subcellularLocation>
        <location evidence="4">Cytoplasm</location>
    </subcellularLocation>
    <subcellularLocation>
        <location evidence="3">Membrane</location>
        <topology evidence="3">Multi-pass membrane protein</topology>
    </subcellularLocation>
</comment>
<dbReference type="InterPro" id="IPR003594">
    <property type="entry name" value="HATPase_dom"/>
</dbReference>
<evidence type="ECO:0000256" key="10">
    <source>
        <dbReference type="ARBA" id="ARBA00022679"/>
    </source>
</evidence>
<gene>
    <name evidence="26" type="ORF">SAMN03080598_02225</name>
</gene>
<keyword evidence="17" id="KW-0408">Iron</keyword>
<dbReference type="PROSITE" id="PS50113">
    <property type="entry name" value="PAC"/>
    <property type="match status" value="1"/>
</dbReference>
<dbReference type="SUPFAM" id="SSF55874">
    <property type="entry name" value="ATPase domain of HSP90 chaperone/DNA topoisomerase II/histidine kinase"/>
    <property type="match status" value="1"/>
</dbReference>
<evidence type="ECO:0000256" key="3">
    <source>
        <dbReference type="ARBA" id="ARBA00004141"/>
    </source>
</evidence>
<dbReference type="RefSeq" id="WP_103924889.1">
    <property type="nucleotide sequence ID" value="NZ_FNVR01000011.1"/>
</dbReference>
<evidence type="ECO:0000256" key="8">
    <source>
        <dbReference type="ARBA" id="ARBA00022490"/>
    </source>
</evidence>
<evidence type="ECO:0000256" key="22">
    <source>
        <dbReference type="ARBA" id="ARBA00030800"/>
    </source>
</evidence>
<dbReference type="Pfam" id="PF13426">
    <property type="entry name" value="PAS_9"/>
    <property type="match status" value="1"/>
</dbReference>
<dbReference type="GO" id="GO:0046872">
    <property type="term" value="F:metal ion binding"/>
    <property type="evidence" value="ECO:0007669"/>
    <property type="project" value="UniProtKB-KW"/>
</dbReference>
<keyword evidence="9" id="KW-0597">Phosphoprotein</keyword>
<evidence type="ECO:0000256" key="5">
    <source>
        <dbReference type="ARBA" id="ARBA00012438"/>
    </source>
</evidence>
<evidence type="ECO:0000256" key="9">
    <source>
        <dbReference type="ARBA" id="ARBA00022553"/>
    </source>
</evidence>
<evidence type="ECO:0000256" key="1">
    <source>
        <dbReference type="ARBA" id="ARBA00000085"/>
    </source>
</evidence>
<evidence type="ECO:0000256" key="21">
    <source>
        <dbReference type="ARBA" id="ARBA00024827"/>
    </source>
</evidence>
<keyword evidence="10" id="KW-0808">Transferase</keyword>
<evidence type="ECO:0000256" key="11">
    <source>
        <dbReference type="ARBA" id="ARBA00022692"/>
    </source>
</evidence>
<dbReference type="InterPro" id="IPR035965">
    <property type="entry name" value="PAS-like_dom_sf"/>
</dbReference>
<dbReference type="Gene3D" id="3.30.450.20">
    <property type="entry name" value="PAS domain"/>
    <property type="match status" value="1"/>
</dbReference>
<dbReference type="PANTHER" id="PTHR24421">
    <property type="entry name" value="NITRATE/NITRITE SENSOR PROTEIN NARX-RELATED"/>
    <property type="match status" value="1"/>
</dbReference>
<feature type="domain" description="Histidine kinase" evidence="24">
    <location>
        <begin position="405"/>
        <end position="602"/>
    </location>
</feature>
<dbReference type="GO" id="GO:0016020">
    <property type="term" value="C:membrane"/>
    <property type="evidence" value="ECO:0007669"/>
    <property type="project" value="UniProtKB-SubCell"/>
</dbReference>
<dbReference type="GO" id="GO:0051539">
    <property type="term" value="F:4 iron, 4 sulfur cluster binding"/>
    <property type="evidence" value="ECO:0007669"/>
    <property type="project" value="UniProtKB-KW"/>
</dbReference>
<keyword evidence="20 23" id="KW-0472">Membrane</keyword>
<evidence type="ECO:0000259" key="25">
    <source>
        <dbReference type="PROSITE" id="PS50113"/>
    </source>
</evidence>
<dbReference type="EC" id="2.7.13.3" evidence="5"/>
<keyword evidence="13" id="KW-0547">Nucleotide-binding</keyword>
<protein>
    <recommendedName>
        <fullName evidence="6">Oxygen sensor histidine kinase NreB</fullName>
        <ecNumber evidence="5">2.7.13.3</ecNumber>
    </recommendedName>
    <alternativeName>
        <fullName evidence="22">Nitrogen regulation protein B</fullName>
    </alternativeName>
</protein>
<dbReference type="CDD" id="cd16917">
    <property type="entry name" value="HATPase_UhpB-NarQ-NarX-like"/>
    <property type="match status" value="1"/>
</dbReference>
<keyword evidence="7" id="KW-0004">4Fe-4S</keyword>
<dbReference type="GO" id="GO:0000155">
    <property type="term" value="F:phosphorelay sensor kinase activity"/>
    <property type="evidence" value="ECO:0007669"/>
    <property type="project" value="InterPro"/>
</dbReference>
<dbReference type="SMART" id="SM00387">
    <property type="entry name" value="HATPase_c"/>
    <property type="match status" value="1"/>
</dbReference>
<dbReference type="Pfam" id="PF13675">
    <property type="entry name" value="PilJ"/>
    <property type="match status" value="1"/>
</dbReference>
<reference evidence="27" key="1">
    <citation type="submission" date="2016-10" db="EMBL/GenBank/DDBJ databases">
        <authorList>
            <person name="Varghese N."/>
            <person name="Submissions S."/>
        </authorList>
    </citation>
    <scope>NUCLEOTIDE SEQUENCE [LARGE SCALE GENOMIC DNA]</scope>
    <source>
        <strain evidence="27">DSM 17298</strain>
    </source>
</reference>
<evidence type="ECO:0000256" key="15">
    <source>
        <dbReference type="ARBA" id="ARBA00022840"/>
    </source>
</evidence>
<keyword evidence="27" id="KW-1185">Reference proteome</keyword>
<evidence type="ECO:0000256" key="16">
    <source>
        <dbReference type="ARBA" id="ARBA00022989"/>
    </source>
</evidence>
<feature type="transmembrane region" description="Helical" evidence="23">
    <location>
        <begin position="193"/>
        <end position="214"/>
    </location>
</feature>
<feature type="transmembrane region" description="Helical" evidence="23">
    <location>
        <begin position="20"/>
        <end position="38"/>
    </location>
</feature>
<dbReference type="InterPro" id="IPR004358">
    <property type="entry name" value="Sig_transdc_His_kin-like_C"/>
</dbReference>
<evidence type="ECO:0000256" key="13">
    <source>
        <dbReference type="ARBA" id="ARBA00022741"/>
    </source>
</evidence>
<evidence type="ECO:0000313" key="27">
    <source>
        <dbReference type="Proteomes" id="UP000236736"/>
    </source>
</evidence>
<evidence type="ECO:0000259" key="24">
    <source>
        <dbReference type="PROSITE" id="PS50109"/>
    </source>
</evidence>
<name>A0A1H5WUR3_9BACT</name>
<dbReference type="OrthoDB" id="9760839at2"/>
<feature type="domain" description="PAC" evidence="25">
    <location>
        <begin position="325"/>
        <end position="375"/>
    </location>
</feature>
<dbReference type="STRING" id="1120964.GCA_001313265_03759"/>
<dbReference type="Gene3D" id="3.30.565.10">
    <property type="entry name" value="Histidine kinase-like ATPase, C-terminal domain"/>
    <property type="match status" value="1"/>
</dbReference>
<keyword evidence="12" id="KW-0479">Metal-binding</keyword>
<dbReference type="InterPro" id="IPR000014">
    <property type="entry name" value="PAS"/>
</dbReference>
<dbReference type="InterPro" id="IPR029095">
    <property type="entry name" value="NarX-like_N"/>
</dbReference>
<dbReference type="InterPro" id="IPR011712">
    <property type="entry name" value="Sig_transdc_His_kin_sub3_dim/P"/>
</dbReference>
<dbReference type="InterPro" id="IPR036890">
    <property type="entry name" value="HATPase_C_sf"/>
</dbReference>
<dbReference type="EMBL" id="FNVR01000011">
    <property type="protein sequence ID" value="SEG02866.1"/>
    <property type="molecule type" value="Genomic_DNA"/>
</dbReference>
<dbReference type="Pfam" id="PF02518">
    <property type="entry name" value="HATPase_c"/>
    <property type="match status" value="1"/>
</dbReference>
<dbReference type="InterPro" id="IPR050482">
    <property type="entry name" value="Sensor_HK_TwoCompSys"/>
</dbReference>
<dbReference type="SUPFAM" id="SSF55785">
    <property type="entry name" value="PYP-like sensor domain (PAS domain)"/>
    <property type="match status" value="1"/>
</dbReference>
<keyword evidence="8" id="KW-0963">Cytoplasm</keyword>
<dbReference type="GO" id="GO:0005737">
    <property type="term" value="C:cytoplasm"/>
    <property type="evidence" value="ECO:0007669"/>
    <property type="project" value="UniProtKB-SubCell"/>
</dbReference>
<evidence type="ECO:0000313" key="26">
    <source>
        <dbReference type="EMBL" id="SEG02866.1"/>
    </source>
</evidence>
<evidence type="ECO:0000256" key="23">
    <source>
        <dbReference type="SAM" id="Phobius"/>
    </source>
</evidence>
<dbReference type="InterPro" id="IPR005467">
    <property type="entry name" value="His_kinase_dom"/>
</dbReference>
<dbReference type="Pfam" id="PF07730">
    <property type="entry name" value="HisKA_3"/>
    <property type="match status" value="1"/>
</dbReference>
<evidence type="ECO:0000256" key="18">
    <source>
        <dbReference type="ARBA" id="ARBA00023012"/>
    </source>
</evidence>
<keyword evidence="16 23" id="KW-1133">Transmembrane helix</keyword>
<keyword evidence="14 26" id="KW-0418">Kinase</keyword>
<dbReference type="PRINTS" id="PR00344">
    <property type="entry name" value="BCTRLSENSOR"/>
</dbReference>
<evidence type="ECO:0000256" key="20">
    <source>
        <dbReference type="ARBA" id="ARBA00023136"/>
    </source>
</evidence>
<dbReference type="GO" id="GO:0005524">
    <property type="term" value="F:ATP binding"/>
    <property type="evidence" value="ECO:0007669"/>
    <property type="project" value="UniProtKB-KW"/>
</dbReference>
<comment type="catalytic activity">
    <reaction evidence="1">
        <text>ATP + protein L-histidine = ADP + protein N-phospho-L-histidine.</text>
        <dbReference type="EC" id="2.7.13.3"/>
    </reaction>
</comment>
<dbReference type="AlphaFoldDB" id="A0A1H5WUR3"/>
<dbReference type="Proteomes" id="UP000236736">
    <property type="component" value="Unassembled WGS sequence"/>
</dbReference>
<dbReference type="InterPro" id="IPR000700">
    <property type="entry name" value="PAS-assoc_C"/>
</dbReference>
<evidence type="ECO:0000256" key="19">
    <source>
        <dbReference type="ARBA" id="ARBA00023014"/>
    </source>
</evidence>
<keyword evidence="18" id="KW-0902">Two-component regulatory system</keyword>
<dbReference type="GO" id="GO:0046983">
    <property type="term" value="F:protein dimerization activity"/>
    <property type="evidence" value="ECO:0007669"/>
    <property type="project" value="InterPro"/>
</dbReference>
<evidence type="ECO:0000256" key="12">
    <source>
        <dbReference type="ARBA" id="ARBA00022723"/>
    </source>
</evidence>
<proteinExistence type="predicted"/>
<keyword evidence="11 23" id="KW-0812">Transmembrane</keyword>
<sequence length="602" mass="68291">MTNNPNTLDKVTFNRLRKLYIIALGAIAISLVTSQILIRQYLADQEDDSRLINVAGRQRMLSQKLSKEALLLSLDQPEMGRRALEDTLLATKSDWQAAHNALLNGDEKLGLDQGSSPEISRMFEEIHPLFESMVVNTDSLIRHSRQSIRDSAAFQRSLHHILESSKAFLARMERIVNQYDFEAKQKVESLKQLELIITVFTLLILLAEFLIIFWPSAKAMRASIQVLMDAEKKAIKMAKDADLLSQAKEKSVRELRALSQAMDQILLFARITPDGHITHIGDRFAKLVRFQKFNQNAKLSEIISTVENERLTIDRIISENKKSGWQGELKATTPSGQDLWLDFSMIPFHTGEKSELIIICLDITKRKEAQLEVEQLTKESFEEKILQQNAISRQIIENQENEQNRIAKDIHDGIGQMLTGLKYLLESVDLTEGEKTQVKLEKLKELTANIIKGVRTATFNLTPPELKDYGIVPALTELTQELSKLTGKNIILMNKSDFNQRLDSLVEINLYRITQEAINNAIKYAESTLILVTISHSKKILSIIIDDNGKGFDKKELKAKPDKDGGMGLTFMQERIKYIKGRLFINSSPQKGTKVTLNIPLV</sequence>
<organism evidence="26 27">
    <name type="scientific">Algoriphagus boritolerans DSM 17298 = JCM 18970</name>
    <dbReference type="NCBI Taxonomy" id="1120964"/>
    <lineage>
        <taxon>Bacteria</taxon>
        <taxon>Pseudomonadati</taxon>
        <taxon>Bacteroidota</taxon>
        <taxon>Cytophagia</taxon>
        <taxon>Cytophagales</taxon>
        <taxon>Cyclobacteriaceae</taxon>
        <taxon>Algoriphagus</taxon>
    </lineage>
</organism>
<evidence type="ECO:0000256" key="14">
    <source>
        <dbReference type="ARBA" id="ARBA00022777"/>
    </source>
</evidence>
<evidence type="ECO:0000256" key="17">
    <source>
        <dbReference type="ARBA" id="ARBA00023004"/>
    </source>
</evidence>